<dbReference type="GO" id="GO:0030992">
    <property type="term" value="C:intraciliary transport particle B"/>
    <property type="evidence" value="ECO:0007669"/>
    <property type="project" value="InterPro"/>
</dbReference>
<evidence type="ECO:0000256" key="1">
    <source>
        <dbReference type="SAM" id="Coils"/>
    </source>
</evidence>
<reference evidence="2" key="1">
    <citation type="submission" date="2012-09" db="EMBL/GenBank/DDBJ databases">
        <authorList>
            <person name="Martin A.A."/>
        </authorList>
    </citation>
    <scope>NUCLEOTIDE SEQUENCE</scope>
</reference>
<dbReference type="GO" id="GO:0005929">
    <property type="term" value="C:cilium"/>
    <property type="evidence" value="ECO:0007669"/>
    <property type="project" value="TreeGrafter"/>
</dbReference>
<proteinExistence type="predicted"/>
<evidence type="ECO:0000313" key="3">
    <source>
        <dbReference type="WBParaSite" id="ACAC_0001334201-mRNA-1"/>
    </source>
</evidence>
<sequence length="343" mass="40435">MRQVHDKSYYMGVLRVKMNQLTAEIAHLEEIYQKGERDRSDLDAYEQRARKSATELKELQGKLIDYNVLVDRMHMNHEMNEIEAEARREKETADEIEVTVQELFNERQAREIEIEEIATEIDEQKRLNQAILAGMTLNMELEAFTDDIVRMLQKISANIMKLETNATSNIVGRDELLLLQDNASPTELQNLHVRLQEEMMLLEETETRLKSEIATLERRLGELSEEYASYSDLDKISVEAEKNIEKLEQRRDELESALPEHDAHCERLRERLRELSEKLENNPRYATQKTLLRKLEMLKESNARLRAEVEAREGETNYEPIKAEVRRLREQYNEYLVNTIGRK</sequence>
<feature type="coiled-coil region" evidence="1">
    <location>
        <begin position="188"/>
        <end position="315"/>
    </location>
</feature>
<dbReference type="GO" id="GO:0048487">
    <property type="term" value="F:beta-tubulin binding"/>
    <property type="evidence" value="ECO:0007669"/>
    <property type="project" value="InterPro"/>
</dbReference>
<dbReference type="WBParaSite" id="ACAC_0001334201-mRNA-1">
    <property type="protein sequence ID" value="ACAC_0001334201-mRNA-1"/>
    <property type="gene ID" value="ACAC_0001334201"/>
</dbReference>
<dbReference type="GO" id="GO:0035735">
    <property type="term" value="P:intraciliary transport involved in cilium assembly"/>
    <property type="evidence" value="ECO:0007669"/>
    <property type="project" value="TreeGrafter"/>
</dbReference>
<dbReference type="STRING" id="6313.A0A0K0DNK3"/>
<keyword evidence="1" id="KW-0175">Coiled coil</keyword>
<reference evidence="3" key="2">
    <citation type="submission" date="2017-02" db="UniProtKB">
        <authorList>
            <consortium name="WormBaseParasite"/>
        </authorList>
    </citation>
    <scope>IDENTIFICATION</scope>
</reference>
<dbReference type="PANTHER" id="PTHR31432:SF0">
    <property type="entry name" value="INTRAFLAGELLAR TRANSPORT PROTEIN 74 HOMOLOG"/>
    <property type="match status" value="1"/>
</dbReference>
<dbReference type="InterPro" id="IPR029602">
    <property type="entry name" value="IFT74"/>
</dbReference>
<dbReference type="AlphaFoldDB" id="A0A0K0DNK3"/>
<feature type="coiled-coil region" evidence="1">
    <location>
        <begin position="11"/>
        <end position="120"/>
    </location>
</feature>
<name>A0A0K0DNK3_ANGCA</name>
<dbReference type="PANTHER" id="PTHR31432">
    <property type="entry name" value="INTRAFLAGELLAR TRANSPORT PROTEIN 74 HOMOLOG"/>
    <property type="match status" value="1"/>
</dbReference>
<keyword evidence="2" id="KW-1185">Reference proteome</keyword>
<evidence type="ECO:0000313" key="2">
    <source>
        <dbReference type="Proteomes" id="UP000035642"/>
    </source>
</evidence>
<protein>
    <submittedName>
        <fullName evidence="3">Intraflagellar transport protein 74 homolog</fullName>
    </submittedName>
</protein>
<dbReference type="Proteomes" id="UP000035642">
    <property type="component" value="Unassembled WGS sequence"/>
</dbReference>
<accession>A0A0K0DNK3</accession>
<organism evidence="2 3">
    <name type="scientific">Angiostrongylus cantonensis</name>
    <name type="common">Rat lungworm</name>
    <dbReference type="NCBI Taxonomy" id="6313"/>
    <lineage>
        <taxon>Eukaryota</taxon>
        <taxon>Metazoa</taxon>
        <taxon>Ecdysozoa</taxon>
        <taxon>Nematoda</taxon>
        <taxon>Chromadorea</taxon>
        <taxon>Rhabditida</taxon>
        <taxon>Rhabditina</taxon>
        <taxon>Rhabditomorpha</taxon>
        <taxon>Strongyloidea</taxon>
        <taxon>Metastrongylidae</taxon>
        <taxon>Angiostrongylus</taxon>
    </lineage>
</organism>